<dbReference type="InterPro" id="IPR036188">
    <property type="entry name" value="FAD/NAD-bd_sf"/>
</dbReference>
<dbReference type="PRINTS" id="PR00368">
    <property type="entry name" value="FADPNR"/>
</dbReference>
<keyword evidence="4" id="KW-0274">FAD</keyword>
<evidence type="ECO:0000256" key="2">
    <source>
        <dbReference type="ARBA" id="ARBA00005272"/>
    </source>
</evidence>
<evidence type="ECO:0000259" key="6">
    <source>
        <dbReference type="Pfam" id="PF07992"/>
    </source>
</evidence>
<proteinExistence type="inferred from homology"/>
<dbReference type="InterPro" id="IPR051169">
    <property type="entry name" value="NADH-Q_oxidoreductase"/>
</dbReference>
<dbReference type="InterPro" id="IPR023753">
    <property type="entry name" value="FAD/NAD-binding_dom"/>
</dbReference>
<dbReference type="GO" id="GO:0019646">
    <property type="term" value="P:aerobic electron transport chain"/>
    <property type="evidence" value="ECO:0007669"/>
    <property type="project" value="TreeGrafter"/>
</dbReference>
<comment type="cofactor">
    <cofactor evidence="1">
        <name>FAD</name>
        <dbReference type="ChEBI" id="CHEBI:57692"/>
    </cofactor>
</comment>
<dbReference type="EMBL" id="FSQX01000001">
    <property type="protein sequence ID" value="SIN62118.1"/>
    <property type="molecule type" value="Genomic_DNA"/>
</dbReference>
<name>A0A0D7V147_9GAMM</name>
<dbReference type="SUPFAM" id="SSF51905">
    <property type="entry name" value="FAD/NAD(P)-binding domain"/>
    <property type="match status" value="1"/>
</dbReference>
<feature type="domain" description="FAD/NAD(P)-binding" evidence="6">
    <location>
        <begin position="5"/>
        <end position="336"/>
    </location>
</feature>
<dbReference type="PANTHER" id="PTHR42913">
    <property type="entry name" value="APOPTOSIS-INDUCING FACTOR 1"/>
    <property type="match status" value="1"/>
</dbReference>
<keyword evidence="3" id="KW-0285">Flavoprotein</keyword>
<dbReference type="Gene3D" id="3.50.50.100">
    <property type="match status" value="1"/>
</dbReference>
<dbReference type="AlphaFoldDB" id="A0A0D7V147"/>
<organism evidence="7 8">
    <name type="scientific">Vreelandella aquamarina</name>
    <dbReference type="NCBI Taxonomy" id="77097"/>
    <lineage>
        <taxon>Bacteria</taxon>
        <taxon>Pseudomonadati</taxon>
        <taxon>Pseudomonadota</taxon>
        <taxon>Gammaproteobacteria</taxon>
        <taxon>Oceanospirillales</taxon>
        <taxon>Halomonadaceae</taxon>
        <taxon>Vreelandella</taxon>
    </lineage>
</organism>
<evidence type="ECO:0000313" key="7">
    <source>
        <dbReference type="EMBL" id="SIN62118.1"/>
    </source>
</evidence>
<evidence type="ECO:0000256" key="4">
    <source>
        <dbReference type="ARBA" id="ARBA00022827"/>
    </source>
</evidence>
<comment type="similarity">
    <text evidence="2">Belongs to the NADH dehydrogenase family.</text>
</comment>
<dbReference type="OrthoDB" id="9781621at2"/>
<dbReference type="Proteomes" id="UP000185024">
    <property type="component" value="Unassembled WGS sequence"/>
</dbReference>
<evidence type="ECO:0000256" key="3">
    <source>
        <dbReference type="ARBA" id="ARBA00022630"/>
    </source>
</evidence>
<dbReference type="Pfam" id="PF07992">
    <property type="entry name" value="Pyr_redox_2"/>
    <property type="match status" value="1"/>
</dbReference>
<sequence length="432" mass="47585">MAIPRIVIVGGGAGGLALATRLGHTLGKKKRAEIVLLDRNATHVWKPLLHELATGVLNSSMDEVDYRGHSSAHYYRYQRGSLNGLDREQKVIHLAPIEDEDGVEVLPARQLTYDYLVLSLGSISNDFGTKGVAEHCHFIDSPQQAKAFQRDMINTFLRYTDPNLRQHTQLTIGIVGGGATGVELSAELLDASRLLNAYGVTAVDHQTISVHLIEAAPRLLPGLSERISQTVQQELESMGVTVHVGTAIQEAQEYQLVTGDGEVIETDLNVWAAGIKAPPFLTELGLSTNKRNQINVKQTLQSVDDPHIFAMGDCACCPQGDNATVPPRAQAAHQQAKLLAKNLEHCLEKKPLREFHYRDHGSLVSLARYDAVGNLMRSSASRGLFLEGWLARQAYASLYRMHQLSIHGAPKTGLAWLVDKLNRYLKPRMKLH</sequence>
<accession>A0A0D7V147</accession>
<dbReference type="PANTHER" id="PTHR42913:SF3">
    <property type="entry name" value="64 KDA MITOCHONDRIAL NADH DEHYDROGENASE (EUROFUNG)"/>
    <property type="match status" value="1"/>
</dbReference>
<protein>
    <submittedName>
        <fullName evidence="7">NADH dehydrogenase</fullName>
    </submittedName>
</protein>
<dbReference type="RefSeq" id="WP_044628196.1">
    <property type="nucleotide sequence ID" value="NZ_BJOI01000012.1"/>
</dbReference>
<dbReference type="PRINTS" id="PR00411">
    <property type="entry name" value="PNDRDTASEI"/>
</dbReference>
<keyword evidence="5" id="KW-0560">Oxidoreductase</keyword>
<evidence type="ECO:0000256" key="1">
    <source>
        <dbReference type="ARBA" id="ARBA00001974"/>
    </source>
</evidence>
<evidence type="ECO:0000256" key="5">
    <source>
        <dbReference type="ARBA" id="ARBA00023002"/>
    </source>
</evidence>
<dbReference type="PATRIC" id="fig|29570.3.peg.1679"/>
<dbReference type="SUPFAM" id="SSF51971">
    <property type="entry name" value="Nucleotide-binding domain"/>
    <property type="match status" value="1"/>
</dbReference>
<gene>
    <name evidence="7" type="ORF">SAMN05878438_0788</name>
</gene>
<dbReference type="GeneID" id="97276257"/>
<dbReference type="GO" id="GO:0003955">
    <property type="term" value="F:NAD(P)H dehydrogenase (quinone) activity"/>
    <property type="evidence" value="ECO:0007669"/>
    <property type="project" value="TreeGrafter"/>
</dbReference>
<evidence type="ECO:0000313" key="8">
    <source>
        <dbReference type="Proteomes" id="UP000185024"/>
    </source>
</evidence>
<reference evidence="7 8" key="1">
    <citation type="submission" date="2016-11" db="EMBL/GenBank/DDBJ databases">
        <authorList>
            <person name="Jaros S."/>
            <person name="Januszkiewicz K."/>
            <person name="Wedrychowicz H."/>
        </authorList>
    </citation>
    <scope>NUCLEOTIDE SEQUENCE [LARGE SCALE GENOMIC DNA]</scope>
    <source>
        <strain evidence="7 8">ACAM 239</strain>
    </source>
</reference>